<keyword evidence="11" id="KW-1015">Disulfide bond</keyword>
<dbReference type="SUPFAM" id="SSF57184">
    <property type="entry name" value="Growth factor receptor domain"/>
    <property type="match status" value="3"/>
</dbReference>
<protein>
    <submittedName>
        <fullName evidence="18">Uncharacterized protein</fullName>
    </submittedName>
</protein>
<feature type="domain" description="EGF-like" evidence="15">
    <location>
        <begin position="236"/>
        <end position="276"/>
    </location>
</feature>
<reference evidence="18" key="3">
    <citation type="submission" date="2023-05" db="EMBL/GenBank/DDBJ databases">
        <authorList>
            <person name="Smith C.H."/>
        </authorList>
    </citation>
    <scope>NUCLEOTIDE SEQUENCE</scope>
    <source>
        <strain evidence="18">CHS0354</strain>
        <tissue evidence="18">Mantle</tissue>
    </source>
</reference>
<feature type="domain" description="EGF-like" evidence="15">
    <location>
        <begin position="553"/>
        <end position="592"/>
    </location>
</feature>
<feature type="compositionally biased region" description="Basic and acidic residues" evidence="14">
    <location>
        <begin position="1942"/>
        <end position="1955"/>
    </location>
</feature>
<keyword evidence="12" id="KW-0325">Glycoprotein</keyword>
<dbReference type="InterPro" id="IPR014010">
    <property type="entry name" value="REJ_dom"/>
</dbReference>
<evidence type="ECO:0000313" key="19">
    <source>
        <dbReference type="Proteomes" id="UP001195483"/>
    </source>
</evidence>
<dbReference type="Pfam" id="PF07645">
    <property type="entry name" value="EGF_CA"/>
    <property type="match status" value="9"/>
</dbReference>
<dbReference type="InterPro" id="IPR050751">
    <property type="entry name" value="ECM_structural_protein"/>
</dbReference>
<dbReference type="SMART" id="SM00179">
    <property type="entry name" value="EGF_CA"/>
    <property type="match status" value="11"/>
</dbReference>
<dbReference type="InterPro" id="IPR000152">
    <property type="entry name" value="EGF-type_Asp/Asn_hydroxyl_site"/>
</dbReference>
<evidence type="ECO:0000256" key="8">
    <source>
        <dbReference type="ARBA" id="ARBA00022737"/>
    </source>
</evidence>
<dbReference type="PANTHER" id="PTHR24034:SF209">
    <property type="entry name" value="EGF-LIKE DOMAIN-CONTAINING PROTEIN"/>
    <property type="match status" value="1"/>
</dbReference>
<dbReference type="InterPro" id="IPR009030">
    <property type="entry name" value="Growth_fac_rcpt_cys_sf"/>
</dbReference>
<dbReference type="FunFam" id="2.10.25.10:FF:000038">
    <property type="entry name" value="Fibrillin 2"/>
    <property type="match status" value="3"/>
</dbReference>
<gene>
    <name evidence="18" type="ORF">CHS0354_032019</name>
</gene>
<comment type="similarity">
    <text evidence="3">Belongs to the polycystin family.</text>
</comment>
<reference evidence="18" key="2">
    <citation type="journal article" date="2021" name="Genome Biol. Evol.">
        <title>Developing a high-quality reference genome for a parasitic bivalve with doubly uniparental inheritance (Bivalvia: Unionida).</title>
        <authorList>
            <person name="Smith C.H."/>
        </authorList>
    </citation>
    <scope>NUCLEOTIDE SEQUENCE</scope>
    <source>
        <strain evidence="18">CHS0354</strain>
        <tissue evidence="18">Mantle</tissue>
    </source>
</reference>
<dbReference type="Gene3D" id="2.60.40.10">
    <property type="entry name" value="Immunoglobulins"/>
    <property type="match status" value="2"/>
</dbReference>
<evidence type="ECO:0000256" key="12">
    <source>
        <dbReference type="ARBA" id="ARBA00023180"/>
    </source>
</evidence>
<dbReference type="SUPFAM" id="SSF57196">
    <property type="entry name" value="EGF/Laminin"/>
    <property type="match status" value="3"/>
</dbReference>
<feature type="region of interest" description="Disordered" evidence="14">
    <location>
        <begin position="1941"/>
        <end position="1962"/>
    </location>
</feature>
<keyword evidence="9" id="KW-1133">Transmembrane helix</keyword>
<evidence type="ECO:0000256" key="9">
    <source>
        <dbReference type="ARBA" id="ARBA00022989"/>
    </source>
</evidence>
<keyword evidence="7" id="KW-0732">Signal</keyword>
<evidence type="ECO:0000256" key="11">
    <source>
        <dbReference type="ARBA" id="ARBA00023157"/>
    </source>
</evidence>
<evidence type="ECO:0000256" key="1">
    <source>
        <dbReference type="ARBA" id="ARBA00004370"/>
    </source>
</evidence>
<evidence type="ECO:0000259" key="17">
    <source>
        <dbReference type="PROSITE" id="PS51111"/>
    </source>
</evidence>
<feature type="domain" description="EGF-like" evidence="15">
    <location>
        <begin position="316"/>
        <end position="355"/>
    </location>
</feature>
<dbReference type="GO" id="GO:0005509">
    <property type="term" value="F:calcium ion binding"/>
    <property type="evidence" value="ECO:0007669"/>
    <property type="project" value="InterPro"/>
</dbReference>
<dbReference type="PROSITE" id="PS51111">
    <property type="entry name" value="REJ"/>
    <property type="match status" value="1"/>
</dbReference>
<comment type="subcellular location">
    <subcellularLocation>
        <location evidence="1">Membrane</location>
    </subcellularLocation>
    <subcellularLocation>
        <location evidence="2">Secreted</location>
    </subcellularLocation>
</comment>
<evidence type="ECO:0000256" key="3">
    <source>
        <dbReference type="ARBA" id="ARBA00007200"/>
    </source>
</evidence>
<dbReference type="PROSITE" id="PS01187">
    <property type="entry name" value="EGF_CA"/>
    <property type="match status" value="4"/>
</dbReference>
<dbReference type="Pfam" id="PF00801">
    <property type="entry name" value="PKD"/>
    <property type="match status" value="4"/>
</dbReference>
<dbReference type="PROSITE" id="PS01186">
    <property type="entry name" value="EGF_2"/>
    <property type="match status" value="10"/>
</dbReference>
<accession>A0AAE0WEK7</accession>
<dbReference type="SMART" id="SM00181">
    <property type="entry name" value="EGF"/>
    <property type="match status" value="11"/>
</dbReference>
<dbReference type="InterPro" id="IPR026823">
    <property type="entry name" value="cEGF"/>
</dbReference>
<dbReference type="InterPro" id="IPR049883">
    <property type="entry name" value="NOTCH1_EGF-like"/>
</dbReference>
<dbReference type="FunFam" id="2.10.25.10:FF:000005">
    <property type="entry name" value="Fibrillin 2"/>
    <property type="match status" value="2"/>
</dbReference>
<feature type="domain" description="PKD" evidence="16">
    <location>
        <begin position="1190"/>
        <end position="1292"/>
    </location>
</feature>
<evidence type="ECO:0000256" key="4">
    <source>
        <dbReference type="ARBA" id="ARBA00022525"/>
    </source>
</evidence>
<dbReference type="Pfam" id="PF12662">
    <property type="entry name" value="cEGF"/>
    <property type="match status" value="1"/>
</dbReference>
<dbReference type="CDD" id="cd00146">
    <property type="entry name" value="PKD"/>
    <property type="match status" value="3"/>
</dbReference>
<dbReference type="PANTHER" id="PTHR24034">
    <property type="entry name" value="EGF-LIKE DOMAIN-CONTAINING PROTEIN"/>
    <property type="match status" value="1"/>
</dbReference>
<dbReference type="InterPro" id="IPR018097">
    <property type="entry name" value="EGF_Ca-bd_CS"/>
</dbReference>
<dbReference type="PROSITE" id="PS00010">
    <property type="entry name" value="ASX_HYDROXYL"/>
    <property type="match status" value="10"/>
</dbReference>
<keyword evidence="8" id="KW-0677">Repeat</keyword>
<keyword evidence="10" id="KW-0472">Membrane</keyword>
<dbReference type="SMART" id="SM00089">
    <property type="entry name" value="PKD"/>
    <property type="match status" value="5"/>
</dbReference>
<keyword evidence="4" id="KW-0964">Secreted</keyword>
<dbReference type="GO" id="GO:0016020">
    <property type="term" value="C:membrane"/>
    <property type="evidence" value="ECO:0007669"/>
    <property type="project" value="UniProtKB-SubCell"/>
</dbReference>
<feature type="domain" description="PKD" evidence="16">
    <location>
        <begin position="1130"/>
        <end position="1172"/>
    </location>
</feature>
<comment type="caution">
    <text evidence="18">The sequence shown here is derived from an EMBL/GenBank/DDBJ whole genome shotgun (WGS) entry which is preliminary data.</text>
</comment>
<feature type="domain" description="PKD" evidence="16">
    <location>
        <begin position="612"/>
        <end position="707"/>
    </location>
</feature>
<dbReference type="CDD" id="cd00054">
    <property type="entry name" value="EGF_CA"/>
    <property type="match status" value="11"/>
</dbReference>
<keyword evidence="5 13" id="KW-0245">EGF-like domain</keyword>
<dbReference type="PROSITE" id="PS50093">
    <property type="entry name" value="PKD"/>
    <property type="match status" value="3"/>
</dbReference>
<feature type="domain" description="EGF-like" evidence="15">
    <location>
        <begin position="396"/>
        <end position="437"/>
    </location>
</feature>
<evidence type="ECO:0000259" key="15">
    <source>
        <dbReference type="PROSITE" id="PS50026"/>
    </source>
</evidence>
<evidence type="ECO:0000256" key="13">
    <source>
        <dbReference type="PROSITE-ProRule" id="PRU00076"/>
    </source>
</evidence>
<dbReference type="SUPFAM" id="SSF49299">
    <property type="entry name" value="PKD domain"/>
    <property type="match status" value="5"/>
</dbReference>
<proteinExistence type="inferred from homology"/>
<keyword evidence="6" id="KW-0812">Transmembrane</keyword>
<feature type="domain" description="EGF-like" evidence="15">
    <location>
        <begin position="356"/>
        <end position="395"/>
    </location>
</feature>
<dbReference type="InterPro" id="IPR002859">
    <property type="entry name" value="PKD/REJ-like"/>
</dbReference>
<evidence type="ECO:0000256" key="2">
    <source>
        <dbReference type="ARBA" id="ARBA00004613"/>
    </source>
</evidence>
<evidence type="ECO:0000256" key="14">
    <source>
        <dbReference type="SAM" id="MobiDB-lite"/>
    </source>
</evidence>
<dbReference type="FunFam" id="2.10.25.10:FF:000014">
    <property type="entry name" value="Latent-transforming growth factor beta-binding protein 3"/>
    <property type="match status" value="2"/>
</dbReference>
<dbReference type="InterPro" id="IPR022409">
    <property type="entry name" value="PKD/Chitinase_dom"/>
</dbReference>
<dbReference type="Proteomes" id="UP001195483">
    <property type="component" value="Unassembled WGS sequence"/>
</dbReference>
<evidence type="ECO:0000259" key="16">
    <source>
        <dbReference type="PROSITE" id="PS50093"/>
    </source>
</evidence>
<dbReference type="Pfam" id="PF02010">
    <property type="entry name" value="REJ"/>
    <property type="match status" value="2"/>
</dbReference>
<dbReference type="InterPro" id="IPR000742">
    <property type="entry name" value="EGF"/>
</dbReference>
<evidence type="ECO:0000313" key="18">
    <source>
        <dbReference type="EMBL" id="KAK3612418.1"/>
    </source>
</evidence>
<dbReference type="InterPro" id="IPR000601">
    <property type="entry name" value="PKD_dom"/>
</dbReference>
<dbReference type="EMBL" id="JAEAOA010001901">
    <property type="protein sequence ID" value="KAK3612418.1"/>
    <property type="molecule type" value="Genomic_DNA"/>
</dbReference>
<dbReference type="Gene3D" id="2.10.25.10">
    <property type="entry name" value="Laminin"/>
    <property type="match status" value="11"/>
</dbReference>
<reference evidence="18" key="1">
    <citation type="journal article" date="2021" name="Genome Biol. Evol.">
        <title>A High-Quality Reference Genome for a Parasitic Bivalve with Doubly Uniparental Inheritance (Bivalvia: Unionida).</title>
        <authorList>
            <person name="Smith C.H."/>
        </authorList>
    </citation>
    <scope>NUCLEOTIDE SEQUENCE</scope>
    <source>
        <strain evidence="18">CHS0354</strain>
    </source>
</reference>
<evidence type="ECO:0000256" key="5">
    <source>
        <dbReference type="ARBA" id="ARBA00022536"/>
    </source>
</evidence>
<keyword evidence="19" id="KW-1185">Reference proteome</keyword>
<dbReference type="InterPro" id="IPR001881">
    <property type="entry name" value="EGF-like_Ca-bd_dom"/>
</dbReference>
<evidence type="ECO:0000256" key="7">
    <source>
        <dbReference type="ARBA" id="ARBA00022729"/>
    </source>
</evidence>
<sequence>MTDSISYVDTEEILNGLEAKPAEAVEEYRDDDPQYVDECQASPSVCVNHAYCSNTYGCYICTCNQGFQKLDNGQCGDINECLNSPCPINGICDNTEGGYYCSCNQGYHMSGSLCLDVNECAGNSSLCPVHASCVNLAGYYKCVCDAGFVNQSGICADLDECTIVDSCPPYSICNNTYGSYQCNCREGFQNVGVLCRDTDECTANICPQNGVCHNSIGSYYCTCKPGYQMQGLICIDKNECTQEINVCQLRANCTNTDGSYRCTCMTGFSEMSGLCTDVDECLNSPCSGHANCTNMFGSYTCTCNEGYHMINQVCQDINECLFSPCLAHSACENFGGGYKCTCVNGYSKGLTGICTDVNECFSHPCGSFEDCINTAGSYHCNCMDGYVKTENGTCSDKDECSAVISPCPANSNCLNLPGSFQCVCYNGYYQAGPKNCIESRVFKVYARVTHLDGVQVFHSAVYDNQSSVNATHFMDRFDSAILVILNSTSLDRGYLGQRVYNISAGSLVIDGYFYYNISSPVTDSQLQAALSANTTLYQTTGLLVDLTQTYVTDVDECQQPDWNECSVYANCANTIGSYNCTCFLGYLDISPDPNKPGRTCAVISEVNQDPIKGLRIMANEPAFALGKTVTFTATMERGSHVNYKIQYGDGITAVALNPDQLAFRMPYNFSHSYNIVGNFTVILFASNNISNESASMNMIVQSNFVATSLTLTSTELDLVYSGDLNLMIMPNSTNLMFNNVHLTWKFGDGLSSYSYLDQMNSTNVFMTRHKYGLGEFTLIANISNLVSWVTLIKSFFVEELITGLEVSATPTILKPNDAVTLIISTATGSNITLEINSGNGNKEMVVLNNIQCGSYMYIMTITYDKPGDYNITVNARNVKSNISYALLNTIFVQNPVQDLVARVDPYIAIPPSVITLNITYPKNVSTAPTSVTCNTFLNDLWKTTQFIQNITSIKPLLIHVNASGFLDEVKVSINCSNKLSNQVFQAWIVLQSVVSGVYIESDKLYIPIDGTVNFKFHVGGGSHISYEYIFGNDLPRTGVLPSQIYLDYIINDTYTYGLPGFYSLKFTAKNLVSQITTNRTIGVLEEIKGLTLSRFYYPSDTNKTQHFGHGDSGNIFPLERNLVLNYFVLSGNDVMYMIDLGNGQNISTRNLTVFYRYRNPGTYTITVNASNSLYWQQKNFTIEVHQTIQLYLLRNSGPSEAYLMLNLTLSLSRVGTNSCLLWNFGDSSTPVLYGGYSCMQEAGNAGYTYKEWNGSFMLTHSHMYRKNGTFTVTVNGFNKVSTASITNIVLITGISCFYPIVHFIGGGQVIDNPVTTLLSDWVSLESTAVINCTSTKSAEYKWKIFRVVQGLTYLDISYQEFNADIAKTDRLKSYFPPRTLDIGLFKIVINVSMTGIPGLYSEDYQYLRVIPSPLVAKIKGGNARAVGYGKIFTLNAQDESYDPDVDVNNKTDFVYEWWCRQEWETFSESGINEITIPTVDEMHNLTREGGCFGTGIGKLHVFDGIFELSSLLLQPNSTNIFHLILHKGDRQAVFDQSIQVVLGDPPDFSLRCVVNCRSKMNPSSEFGMVSNCTVCHPLDNIKYIWSLYLERKDSVEFDMVPNLQSLLATNISGVGIVFKPRTLIGGRLYKLRLDAVVYGYTPTFTEYKFITNLPPYGGKCKIEPETGMFLIYLFFISFTGLCKQCYLTLVTISLNILGKRNIPLDSFGGDDRVHDILGKRNMPLDSSGGDDRVHDILGYAIQTQFQILCSDWLNPGEEEARGEGLLYRFWTSPQGSNYDQLLYYGTDPFTPGTQFPLGVEEFNYMHNVVVTIANSIGEYVETNLTVQVKPAGTDSLDHMINMTSGDSNKIQNMLKSGKDQEVKQWFVAVASLINTNVSVIATTTTTTKTTTPTTVTPVPSSASNITLLVNNYTSLLPASTTKVTTKATIMTSVATTTLSPEELARRKQAEEEDKRKRTVVCS</sequence>
<feature type="domain" description="EGF-like" evidence="15">
    <location>
        <begin position="197"/>
        <end position="235"/>
    </location>
</feature>
<feature type="domain" description="EGF-like" evidence="15">
    <location>
        <begin position="77"/>
        <end position="115"/>
    </location>
</feature>
<evidence type="ECO:0000256" key="10">
    <source>
        <dbReference type="ARBA" id="ARBA00023136"/>
    </source>
</evidence>
<feature type="domain" description="EGF-like" evidence="15">
    <location>
        <begin position="277"/>
        <end position="315"/>
    </location>
</feature>
<dbReference type="InterPro" id="IPR013783">
    <property type="entry name" value="Ig-like_fold"/>
</dbReference>
<dbReference type="InterPro" id="IPR035986">
    <property type="entry name" value="PKD_dom_sf"/>
</dbReference>
<dbReference type="PROSITE" id="PS50026">
    <property type="entry name" value="EGF_3"/>
    <property type="match status" value="10"/>
</dbReference>
<organism evidence="18 19">
    <name type="scientific">Potamilus streckersoni</name>
    <dbReference type="NCBI Taxonomy" id="2493646"/>
    <lineage>
        <taxon>Eukaryota</taxon>
        <taxon>Metazoa</taxon>
        <taxon>Spiralia</taxon>
        <taxon>Lophotrochozoa</taxon>
        <taxon>Mollusca</taxon>
        <taxon>Bivalvia</taxon>
        <taxon>Autobranchia</taxon>
        <taxon>Heteroconchia</taxon>
        <taxon>Palaeoheterodonta</taxon>
        <taxon>Unionida</taxon>
        <taxon>Unionoidea</taxon>
        <taxon>Unionidae</taxon>
        <taxon>Ambleminae</taxon>
        <taxon>Lampsilini</taxon>
        <taxon>Potamilus</taxon>
    </lineage>
</organism>
<dbReference type="GO" id="GO:0005576">
    <property type="term" value="C:extracellular region"/>
    <property type="evidence" value="ECO:0007669"/>
    <property type="project" value="UniProtKB-SubCell"/>
</dbReference>
<name>A0AAE0WEK7_9BIVA</name>
<evidence type="ECO:0000256" key="6">
    <source>
        <dbReference type="ARBA" id="ARBA00022692"/>
    </source>
</evidence>
<comment type="caution">
    <text evidence="13">Lacks conserved residue(s) required for the propagation of feature annotation.</text>
</comment>
<feature type="domain" description="EGF-like" evidence="15">
    <location>
        <begin position="157"/>
        <end position="196"/>
    </location>
</feature>
<feature type="domain" description="REJ" evidence="17">
    <location>
        <begin position="1296"/>
        <end position="1835"/>
    </location>
</feature>
<feature type="domain" description="EGF-like" evidence="15">
    <location>
        <begin position="116"/>
        <end position="156"/>
    </location>
</feature>